<organism evidence="1">
    <name type="scientific">marine metagenome</name>
    <dbReference type="NCBI Taxonomy" id="408172"/>
    <lineage>
        <taxon>unclassified sequences</taxon>
        <taxon>metagenomes</taxon>
        <taxon>ecological metagenomes</taxon>
    </lineage>
</organism>
<name>A0A382F8F9_9ZZZZ</name>
<sequence>GYAAAVYDTIIGAERFGDWDTVRAGLDWFRKNFAAQYMVVLD</sequence>
<dbReference type="EMBL" id="UINC01048170">
    <property type="protein sequence ID" value="SVB58381.1"/>
    <property type="molecule type" value="Genomic_DNA"/>
</dbReference>
<dbReference type="AlphaFoldDB" id="A0A382F8F9"/>
<evidence type="ECO:0000313" key="1">
    <source>
        <dbReference type="EMBL" id="SVB58381.1"/>
    </source>
</evidence>
<protein>
    <submittedName>
        <fullName evidence="1">Uncharacterized protein</fullName>
    </submittedName>
</protein>
<accession>A0A382F8F9</accession>
<gene>
    <name evidence="1" type="ORF">METZ01_LOCUS211235</name>
</gene>
<feature type="non-terminal residue" evidence="1">
    <location>
        <position position="1"/>
    </location>
</feature>
<proteinExistence type="predicted"/>
<reference evidence="1" key="1">
    <citation type="submission" date="2018-05" db="EMBL/GenBank/DDBJ databases">
        <authorList>
            <person name="Lanie J.A."/>
            <person name="Ng W.-L."/>
            <person name="Kazmierczak K.M."/>
            <person name="Andrzejewski T.M."/>
            <person name="Davidsen T.M."/>
            <person name="Wayne K.J."/>
            <person name="Tettelin H."/>
            <person name="Glass J.I."/>
            <person name="Rusch D."/>
            <person name="Podicherti R."/>
            <person name="Tsui H.-C.T."/>
            <person name="Winkler M.E."/>
        </authorList>
    </citation>
    <scope>NUCLEOTIDE SEQUENCE</scope>
</reference>